<dbReference type="Pfam" id="PF15003">
    <property type="entry name" value="HAUS2"/>
    <property type="match status" value="1"/>
</dbReference>
<organism evidence="1 2">
    <name type="scientific">Cyprinus carpio carpio</name>
    <dbReference type="NCBI Taxonomy" id="630221"/>
    <lineage>
        <taxon>Eukaryota</taxon>
        <taxon>Metazoa</taxon>
        <taxon>Chordata</taxon>
        <taxon>Craniata</taxon>
        <taxon>Vertebrata</taxon>
        <taxon>Euteleostomi</taxon>
        <taxon>Actinopterygii</taxon>
        <taxon>Neopterygii</taxon>
        <taxon>Teleostei</taxon>
        <taxon>Ostariophysi</taxon>
        <taxon>Cypriniformes</taxon>
        <taxon>Cyprinidae</taxon>
        <taxon>Cyprininae</taxon>
        <taxon>Cyprinus</taxon>
    </lineage>
</organism>
<name>A0A9J8CGX8_CYPCA</name>
<dbReference type="PANTHER" id="PTHR16039">
    <property type="entry name" value="HAUS AUGMIN-LIKE COMPLEX SUBUNIT 2"/>
    <property type="match status" value="1"/>
</dbReference>
<dbReference type="GO" id="GO:0005813">
    <property type="term" value="C:centrosome"/>
    <property type="evidence" value="ECO:0007669"/>
    <property type="project" value="TreeGrafter"/>
</dbReference>
<evidence type="ECO:0000313" key="2">
    <source>
        <dbReference type="Proteomes" id="UP001108240"/>
    </source>
</evidence>
<proteinExistence type="predicted"/>
<dbReference type="GO" id="GO:0051225">
    <property type="term" value="P:spindle assembly"/>
    <property type="evidence" value="ECO:0007669"/>
    <property type="project" value="InterPro"/>
</dbReference>
<keyword evidence="2" id="KW-1185">Reference proteome</keyword>
<dbReference type="Proteomes" id="UP001108240">
    <property type="component" value="Unplaced"/>
</dbReference>
<dbReference type="PRINTS" id="PR02088">
    <property type="entry name" value="HAUSAUGMINL2"/>
</dbReference>
<dbReference type="InterPro" id="IPR026242">
    <property type="entry name" value="HAUS2_metazoa"/>
</dbReference>
<reference evidence="1" key="1">
    <citation type="submission" date="2025-08" db="UniProtKB">
        <authorList>
            <consortium name="Ensembl"/>
        </authorList>
    </citation>
    <scope>IDENTIFICATION</scope>
</reference>
<accession>A0A9J8CGX8</accession>
<dbReference type="InterPro" id="IPR028346">
    <property type="entry name" value="HAUS2"/>
</dbReference>
<sequence>MEKTGYRSEKKKTFVMNPWDPITYTVTPAAKILARCVTSGTMTQEELDALPQDSEVFSTSLLEAEQLNRIGHDLDQANLDLELLKLERDSADVTHTHYLSQRYASLQQFTSHLQEVLREHTVLRERLTKPLCQQNLPIHADLHRYVVELMGMVVEFIQNLEVKIKMVQAIPKTGHYWSNLNGAITQLLAQVTEVENLYRFQALVSFHRPSKIVSCASVRCPHGILEHCSSHLNSLHCVIRF</sequence>
<dbReference type="GeneTree" id="ENSGT00390000004927"/>
<dbReference type="GO" id="GO:0007098">
    <property type="term" value="P:centrosome cycle"/>
    <property type="evidence" value="ECO:0007669"/>
    <property type="project" value="InterPro"/>
</dbReference>
<dbReference type="GO" id="GO:0070652">
    <property type="term" value="C:HAUS complex"/>
    <property type="evidence" value="ECO:0007669"/>
    <property type="project" value="InterPro"/>
</dbReference>
<protein>
    <submittedName>
        <fullName evidence="1">HAUS augmin like complex subunit 2</fullName>
    </submittedName>
</protein>
<dbReference type="OMA" id="HQWDLSP"/>
<dbReference type="GO" id="GO:0007020">
    <property type="term" value="P:microtubule nucleation"/>
    <property type="evidence" value="ECO:0007669"/>
    <property type="project" value="TreeGrafter"/>
</dbReference>
<dbReference type="PANTHER" id="PTHR16039:SF1">
    <property type="entry name" value="HAUS AUGMIN-LIKE COMPLEX SUBUNIT 2"/>
    <property type="match status" value="1"/>
</dbReference>
<evidence type="ECO:0000313" key="1">
    <source>
        <dbReference type="Ensembl" id="ENSCCRP00000164535.1"/>
    </source>
</evidence>
<dbReference type="Ensembl" id="ENSCCRT00000188177.1">
    <property type="protein sequence ID" value="ENSCCRP00000164535.1"/>
    <property type="gene ID" value="ENSCCRG00000033356.2"/>
</dbReference>
<reference evidence="1" key="2">
    <citation type="submission" date="2025-09" db="UniProtKB">
        <authorList>
            <consortium name="Ensembl"/>
        </authorList>
    </citation>
    <scope>IDENTIFICATION</scope>
</reference>
<dbReference type="GO" id="GO:1990498">
    <property type="term" value="C:mitotic spindle microtubule"/>
    <property type="evidence" value="ECO:0007669"/>
    <property type="project" value="TreeGrafter"/>
</dbReference>
<dbReference type="AlphaFoldDB" id="A0A9J8CGX8"/>